<dbReference type="Proteomes" id="UP001198461">
    <property type="component" value="Unassembled WGS sequence"/>
</dbReference>
<gene>
    <name evidence="2" type="ORF">LD004_17480</name>
    <name evidence="1" type="ORF">LDZ35_05375</name>
</gene>
<accession>A0AAW4SXR4</accession>
<dbReference type="InterPro" id="IPR025049">
    <property type="entry name" value="Mfa-like_1"/>
</dbReference>
<dbReference type="AlphaFoldDB" id="A0AAW4SXR4"/>
<organism evidence="2 3">
    <name type="scientific">Bacteroides xylanisolvens</name>
    <dbReference type="NCBI Taxonomy" id="371601"/>
    <lineage>
        <taxon>Bacteria</taxon>
        <taxon>Pseudomonadati</taxon>
        <taxon>Bacteroidota</taxon>
        <taxon>Bacteroidia</taxon>
        <taxon>Bacteroidales</taxon>
        <taxon>Bacteroidaceae</taxon>
        <taxon>Bacteroides</taxon>
    </lineage>
</organism>
<dbReference type="CDD" id="cd13120">
    <property type="entry name" value="BF2867_like_N"/>
    <property type="match status" value="1"/>
</dbReference>
<dbReference type="RefSeq" id="WP_072067765.1">
    <property type="nucleotide sequence ID" value="NZ_CP183042.1"/>
</dbReference>
<sequence length="690" mass="74447">MKMKYISWLSILSVLALSGCEDGMERAAEIGDSVCVLASRAGVDASVWEDDTSMKVRNYTVTDDNGEAREDVFTFGGGSWTPGKPGKYERVLEWNGNSTIDLVAYIEKTGTGFDKVELQAGDDDAVEQKANNLDGFDYLYSINYGLEKPADGKLSLEFGHVMSKIVINVKGRDLSSVEHVMLKSPRVMTFDGEQWTPDVEDKVDIRLPYEGSSSFVAYVVPHVWVRPEVSLYMVGETDEPKLAKYRNDIVLEVGKEYSLSIDLNTGDLSISFDSSVDVKEWGGETQQEAVVIPKWSGKVAESFAGGSGTEENPYLISNGEQLALMAQEVNKHPNSGSNVLEYNGIFFRLTSDIDLDNKEWMPIGNGISKGKFAGSFDGDGHRIYNLKVHDESGKMYIGLFGDSRPSAETYIKNLTIVNPDLYSNNTTASNVSAVVGYAHQNLTIENCKVIGGKIEGGKNAGAIMGNGQVANIVIKNCEVTDMEVRTGANIGANTGGIVGLINNNLKVIACSFDGKISGSSGILGGIVGATNNKSNSVIFQNILGCYSNVDYDVSGPAKFGGIVGTNKFANIRGCYSVLRNIGVADTKSVLGGIIGEFTKSTMQDGASNISSSIIKSFSVSELNAIGNNVSEPENLNMDDSEVPVLMKVDAIGEEEVNMMNAALEEDGLEYVASEDGFFPYVISNIRNVEE</sequence>
<name>A0AAW4SXR4_9BACE</name>
<dbReference type="EMBL" id="JAIWWW010000009">
    <property type="protein sequence ID" value="MCA4522642.1"/>
    <property type="molecule type" value="Genomic_DNA"/>
</dbReference>
<evidence type="ECO:0000313" key="1">
    <source>
        <dbReference type="EMBL" id="MCA4522642.1"/>
    </source>
</evidence>
<comment type="caution">
    <text evidence="2">The sequence shown here is derived from an EMBL/GenBank/DDBJ whole genome shotgun (WGS) entry which is preliminary data.</text>
</comment>
<evidence type="ECO:0000313" key="2">
    <source>
        <dbReference type="EMBL" id="MCA4705397.1"/>
    </source>
</evidence>
<dbReference type="Gene3D" id="2.160.20.110">
    <property type="match status" value="1"/>
</dbReference>
<dbReference type="Pfam" id="PF13149">
    <property type="entry name" value="Mfa_like_1"/>
    <property type="match status" value="1"/>
</dbReference>
<dbReference type="PROSITE" id="PS51257">
    <property type="entry name" value="PROKAR_LIPOPROTEIN"/>
    <property type="match status" value="1"/>
</dbReference>
<proteinExistence type="predicted"/>
<dbReference type="Proteomes" id="UP001197958">
    <property type="component" value="Unassembled WGS sequence"/>
</dbReference>
<protein>
    <submittedName>
        <fullName evidence="2">Fimbrillin family protein</fullName>
    </submittedName>
</protein>
<reference evidence="2" key="1">
    <citation type="submission" date="2023-08" db="EMBL/GenBank/DDBJ databases">
        <title>Mucin Metabolism Genes Underlie the Key Renovations of Bacteroides xylanisolvens Genomes in Captive Great Apes.</title>
        <authorList>
            <person name="Nishida A.H."/>
        </authorList>
    </citation>
    <scope>NUCLEOTIDE SEQUENCE</scope>
    <source>
        <strain evidence="2">P13.H9</strain>
        <strain evidence="1">P19.10B</strain>
    </source>
</reference>
<dbReference type="EMBL" id="JAIWYE010000031">
    <property type="protein sequence ID" value="MCA4705397.1"/>
    <property type="molecule type" value="Genomic_DNA"/>
</dbReference>
<evidence type="ECO:0000313" key="3">
    <source>
        <dbReference type="Proteomes" id="UP001198461"/>
    </source>
</evidence>